<dbReference type="Proteomes" id="UP000199598">
    <property type="component" value="Unassembled WGS sequence"/>
</dbReference>
<sequence>MFYQSANSFAYDGQAKMLFAGTRYGKILILNEQLDVQGEFAAHDGMIDGISICPARKLIAAMGGGREIFLGSYDDQNSISQIFRKNIRLEGIDDVEPIHSTSQAVDLHPTEAKLITRTGNSSIVELDFQGNVLSSGRASFYDIITTKYSSCGSYALFGTNNGCIGVYANGHVETFVSPHKIVETFHWFEEVGPDEFIAACDQRFLVRVVVRKTDTFALDCEFGELFTNDDLEHITRSKGGRLLASSFDRNVYEIDPANLNPIKVAFKAPFKTRWVKFSEADPSIAFVQVRDGSIIKFNCDTGERISEFKQTPPAVWSCCNHNDDVIACGEEGLVLRIGLQSDGPVVVGTAQVLQKLSLDGGYFKRIELGKNSEALLGSTCGKGYLIKDNQKIKTFDFSAAVRDISFSIKTSCFYVALEDGRVLQLLNDKTIEIFRSSEPIWSIAVSPTGEILAVGERGGSIYLLDTNSHQVVEKTLGKLPKRMKWLSPDALLVTHRSAIDKVYREDGVWYHDVQFVDSEANTVEDFVVFGSYVIFVNYANRIYLGDIVSGDVLDSCYYGAEHMKAINISKTGVVSIMGRGGTIKNYIIHSEQILPVGETNLALSEAENLQ</sequence>
<comment type="caution">
    <text evidence="1">The sequence shown here is derived from an EMBL/GenBank/DDBJ whole genome shotgun (WGS) entry which is preliminary data.</text>
</comment>
<dbReference type="RefSeq" id="WP_093524259.1">
    <property type="nucleotide sequence ID" value="NZ_FOSK01000024.1"/>
</dbReference>
<gene>
    <name evidence="1" type="ORF">SAMN04488518_12410</name>
</gene>
<dbReference type="InterPro" id="IPR011047">
    <property type="entry name" value="Quinoprotein_ADH-like_sf"/>
</dbReference>
<accession>A0A1I4FY86</accession>
<protein>
    <submittedName>
        <fullName evidence="1">WD40 repeat</fullName>
    </submittedName>
</protein>
<dbReference type="EMBL" id="FOSK01000024">
    <property type="protein sequence ID" value="SFL22815.1"/>
    <property type="molecule type" value="Genomic_DNA"/>
</dbReference>
<evidence type="ECO:0000313" key="2">
    <source>
        <dbReference type="Proteomes" id="UP000199598"/>
    </source>
</evidence>
<organism evidence="1 2">
    <name type="scientific">Pseudovibrio ascidiaceicola</name>
    <dbReference type="NCBI Taxonomy" id="285279"/>
    <lineage>
        <taxon>Bacteria</taxon>
        <taxon>Pseudomonadati</taxon>
        <taxon>Pseudomonadota</taxon>
        <taxon>Alphaproteobacteria</taxon>
        <taxon>Hyphomicrobiales</taxon>
        <taxon>Stappiaceae</taxon>
        <taxon>Pseudovibrio</taxon>
    </lineage>
</organism>
<keyword evidence="2" id="KW-1185">Reference proteome</keyword>
<reference evidence="1 2" key="1">
    <citation type="submission" date="2016-10" db="EMBL/GenBank/DDBJ databases">
        <authorList>
            <person name="Varghese N."/>
            <person name="Submissions S."/>
        </authorList>
    </citation>
    <scope>NUCLEOTIDE SEQUENCE [LARGE SCALE GENOMIC DNA]</scope>
    <source>
        <strain evidence="1 2">DSM 16392</strain>
    </source>
</reference>
<dbReference type="InterPro" id="IPR015943">
    <property type="entry name" value="WD40/YVTN_repeat-like_dom_sf"/>
</dbReference>
<dbReference type="SUPFAM" id="SSF50998">
    <property type="entry name" value="Quinoprotein alcohol dehydrogenase-like"/>
    <property type="match status" value="2"/>
</dbReference>
<name>A0A1I4FY86_9HYPH</name>
<proteinExistence type="predicted"/>
<evidence type="ECO:0000313" key="1">
    <source>
        <dbReference type="EMBL" id="SFL22815.1"/>
    </source>
</evidence>
<dbReference type="Gene3D" id="2.130.10.10">
    <property type="entry name" value="YVTN repeat-like/Quinoprotein amine dehydrogenase"/>
    <property type="match status" value="2"/>
</dbReference>